<gene>
    <name evidence="1" type="ORF">TKK_006400</name>
</gene>
<sequence length="71" mass="8566">MDPGHIMKLFDKYKLLQKPAKQAEKPWYDDEELASKAKSITIVLDLSLNVLVRMRPERRMKRIAYRDYFCY</sequence>
<name>A0ABD2X6S2_9HYME</name>
<accession>A0ABD2X6S2</accession>
<protein>
    <submittedName>
        <fullName evidence="1">Uncharacterized protein</fullName>
    </submittedName>
</protein>
<organism evidence="1 2">
    <name type="scientific">Trichogramma kaykai</name>
    <dbReference type="NCBI Taxonomy" id="54128"/>
    <lineage>
        <taxon>Eukaryota</taxon>
        <taxon>Metazoa</taxon>
        <taxon>Ecdysozoa</taxon>
        <taxon>Arthropoda</taxon>
        <taxon>Hexapoda</taxon>
        <taxon>Insecta</taxon>
        <taxon>Pterygota</taxon>
        <taxon>Neoptera</taxon>
        <taxon>Endopterygota</taxon>
        <taxon>Hymenoptera</taxon>
        <taxon>Apocrita</taxon>
        <taxon>Proctotrupomorpha</taxon>
        <taxon>Chalcidoidea</taxon>
        <taxon>Trichogrammatidae</taxon>
        <taxon>Trichogramma</taxon>
    </lineage>
</organism>
<keyword evidence="2" id="KW-1185">Reference proteome</keyword>
<dbReference type="Proteomes" id="UP001627154">
    <property type="component" value="Unassembled WGS sequence"/>
</dbReference>
<evidence type="ECO:0000313" key="1">
    <source>
        <dbReference type="EMBL" id="KAL3400559.1"/>
    </source>
</evidence>
<reference evidence="1 2" key="1">
    <citation type="journal article" date="2024" name="bioRxiv">
        <title>A reference genome for Trichogramma kaykai: A tiny desert-dwelling parasitoid wasp with competing sex-ratio distorters.</title>
        <authorList>
            <person name="Culotta J."/>
            <person name="Lindsey A.R."/>
        </authorList>
    </citation>
    <scope>NUCLEOTIDE SEQUENCE [LARGE SCALE GENOMIC DNA]</scope>
    <source>
        <strain evidence="1 2">KSX58</strain>
    </source>
</reference>
<comment type="caution">
    <text evidence="1">The sequence shown here is derived from an EMBL/GenBank/DDBJ whole genome shotgun (WGS) entry which is preliminary data.</text>
</comment>
<proteinExistence type="predicted"/>
<dbReference type="AlphaFoldDB" id="A0ABD2X6S2"/>
<evidence type="ECO:0000313" key="2">
    <source>
        <dbReference type="Proteomes" id="UP001627154"/>
    </source>
</evidence>
<dbReference type="EMBL" id="JBJJXI010000051">
    <property type="protein sequence ID" value="KAL3400559.1"/>
    <property type="molecule type" value="Genomic_DNA"/>
</dbReference>